<dbReference type="EMBL" id="SHNO01000001">
    <property type="protein sequence ID" value="MCX2977613.1"/>
    <property type="molecule type" value="Genomic_DNA"/>
</dbReference>
<dbReference type="Pfam" id="PF15071">
    <property type="entry name" value="TMEM220"/>
    <property type="match status" value="1"/>
</dbReference>
<name>A0ABT3T5Q2_9GAMM</name>
<feature type="transmembrane region" description="Helical" evidence="1">
    <location>
        <begin position="58"/>
        <end position="79"/>
    </location>
</feature>
<sequence>MLSVTMPNIFFLVIYLLCAAVQYNDPDALPWVALYLSAAAMCAARLRKRLPEWLPRLLFIISLLWIGTLLPNIIGQVSPRDVAASISMQTTAVEEAREIGGLFLVALWSGIIALRRITA</sequence>
<evidence type="ECO:0000256" key="1">
    <source>
        <dbReference type="SAM" id="Phobius"/>
    </source>
</evidence>
<protein>
    <recommendedName>
        <fullName evidence="4">Transmembrane protein</fullName>
    </recommendedName>
</protein>
<dbReference type="RefSeq" id="WP_279249327.1">
    <property type="nucleotide sequence ID" value="NZ_SHNO01000001.1"/>
</dbReference>
<organism evidence="2 3">
    <name type="scientific">Candidatus Marimicrobium litorale</name>
    <dbReference type="NCBI Taxonomy" id="2518991"/>
    <lineage>
        <taxon>Bacteria</taxon>
        <taxon>Pseudomonadati</taxon>
        <taxon>Pseudomonadota</taxon>
        <taxon>Gammaproteobacteria</taxon>
        <taxon>Cellvibrionales</taxon>
        <taxon>Halieaceae</taxon>
        <taxon>Marimicrobium</taxon>
    </lineage>
</organism>
<accession>A0ABT3T5Q2</accession>
<evidence type="ECO:0000313" key="3">
    <source>
        <dbReference type="Proteomes" id="UP001143304"/>
    </source>
</evidence>
<dbReference type="InterPro" id="IPR029377">
    <property type="entry name" value="TMEM220"/>
</dbReference>
<keyword evidence="1" id="KW-1133">Transmembrane helix</keyword>
<keyword evidence="1" id="KW-0472">Membrane</keyword>
<feature type="transmembrane region" description="Helical" evidence="1">
    <location>
        <begin position="99"/>
        <end position="117"/>
    </location>
</feature>
<reference evidence="2" key="1">
    <citation type="submission" date="2019-02" db="EMBL/GenBank/DDBJ databases">
        <authorList>
            <person name="Li S.-H."/>
        </authorList>
    </citation>
    <scope>NUCLEOTIDE SEQUENCE</scope>
    <source>
        <strain evidence="2">IMCC11814</strain>
    </source>
</reference>
<feature type="transmembrane region" description="Helical" evidence="1">
    <location>
        <begin position="29"/>
        <end position="46"/>
    </location>
</feature>
<evidence type="ECO:0000313" key="2">
    <source>
        <dbReference type="EMBL" id="MCX2977613.1"/>
    </source>
</evidence>
<keyword evidence="3" id="KW-1185">Reference proteome</keyword>
<evidence type="ECO:0008006" key="4">
    <source>
        <dbReference type="Google" id="ProtNLM"/>
    </source>
</evidence>
<dbReference type="Proteomes" id="UP001143304">
    <property type="component" value="Unassembled WGS sequence"/>
</dbReference>
<keyword evidence="1" id="KW-0812">Transmembrane</keyword>
<gene>
    <name evidence="2" type="ORF">EYC82_09630</name>
</gene>
<proteinExistence type="predicted"/>
<feature type="transmembrane region" description="Helical" evidence="1">
    <location>
        <begin position="7"/>
        <end position="23"/>
    </location>
</feature>
<comment type="caution">
    <text evidence="2">The sequence shown here is derived from an EMBL/GenBank/DDBJ whole genome shotgun (WGS) entry which is preliminary data.</text>
</comment>